<name>W6AWC6_9MOLU</name>
<dbReference type="Proteomes" id="UP000019260">
    <property type="component" value="Chromosome"/>
</dbReference>
<protein>
    <submittedName>
        <fullName evidence="2">Uncharacterized protein</fullName>
    </submittedName>
</protein>
<dbReference type="PATRIC" id="fig|838561.3.peg.671"/>
<gene>
    <name evidence="2" type="ORF">P344_03460</name>
</gene>
<dbReference type="RefSeq" id="WP_025317372.1">
    <property type="nucleotide sequence ID" value="NZ_CP006720.1"/>
</dbReference>
<proteinExistence type="predicted"/>
<feature type="coiled-coil region" evidence="1">
    <location>
        <begin position="64"/>
        <end position="91"/>
    </location>
</feature>
<dbReference type="AlphaFoldDB" id="W6AWC6"/>
<reference evidence="2 3" key="1">
    <citation type="submission" date="2013-09" db="EMBL/GenBank/DDBJ databases">
        <title>Complete genome sequence of Spiroplasma mirum suckling mouse cataract agent.</title>
        <authorList>
            <person name="Landry C.A."/>
            <person name="Bastian F.O."/>
            <person name="Thune R.L."/>
        </authorList>
    </citation>
    <scope>NUCLEOTIDE SEQUENCE [LARGE SCALE GENOMIC DNA]</scope>
    <source>
        <strain evidence="2 3">SMCA</strain>
    </source>
</reference>
<sequence length="137" mass="16094">MNLLILRIITFLVENIENQEIVSKFTTLINKARSYYSNPLQKVSSKVEDIYQWLNPLTYVNLIKKGHQKQIQQILNELEKENNLKNKKQFENENYINTSWQSLNSSWLDSGLFNITNKLTLTGNLILLIYTKKAKKS</sequence>
<dbReference type="HOGENOM" id="CLU_1863918_0_0_14"/>
<keyword evidence="3" id="KW-1185">Reference proteome</keyword>
<dbReference type="EMBL" id="CP006720">
    <property type="protein sequence ID" value="AHI58034.1"/>
    <property type="molecule type" value="Genomic_DNA"/>
</dbReference>
<evidence type="ECO:0000313" key="2">
    <source>
        <dbReference type="EMBL" id="AHI58034.1"/>
    </source>
</evidence>
<dbReference type="STRING" id="838561.P344_03460"/>
<dbReference type="OrthoDB" id="390134at2"/>
<evidence type="ECO:0000313" key="3">
    <source>
        <dbReference type="Proteomes" id="UP000019260"/>
    </source>
</evidence>
<dbReference type="KEGG" id="smia:P344_03460"/>
<accession>W6AWC6</accession>
<organism evidence="2 3">
    <name type="scientific">Spiroplasma mirum ATCC 29335</name>
    <dbReference type="NCBI Taxonomy" id="838561"/>
    <lineage>
        <taxon>Bacteria</taxon>
        <taxon>Bacillati</taxon>
        <taxon>Mycoplasmatota</taxon>
        <taxon>Mollicutes</taxon>
        <taxon>Entomoplasmatales</taxon>
        <taxon>Spiroplasmataceae</taxon>
        <taxon>Spiroplasma</taxon>
    </lineage>
</organism>
<keyword evidence="1" id="KW-0175">Coiled coil</keyword>
<evidence type="ECO:0000256" key="1">
    <source>
        <dbReference type="SAM" id="Coils"/>
    </source>
</evidence>